<reference evidence="3 4" key="5">
    <citation type="journal article" date="2010" name="Appl. Environ. Microbiol.">
        <title>phrR-like gene praR of Azorhizobium caulinodans ORS571 is essential for symbiosis with Sesbania rostrata and is involved in expression of reb genes.</title>
        <authorList>
            <person name="Akiba N."/>
            <person name="Aono T."/>
            <person name="Toyazaki H."/>
            <person name="Sato S."/>
            <person name="Oyaizu H."/>
        </authorList>
    </citation>
    <scope>NUCLEOTIDE SEQUENCE [LARGE SCALE GENOMIC DNA]</scope>
    <source>
        <strain evidence="4">ATCC 43989 / DSM 5975 / JCM 20966 / LMG 6465 / NBRC 14845 / NCIMB 13405 / ORS 571</strain>
    </source>
</reference>
<accession>A8HYW1</accession>
<reference evidence="3 4" key="3">
    <citation type="journal article" date="2008" name="BMC Genomics">
        <title>The genome of the versatile nitrogen fixer Azorhizobium caulinodans ORS571.</title>
        <authorList>
            <person name="Lee KB."/>
            <person name="Backer P.D."/>
            <person name="Aono T."/>
            <person name="Liu CT."/>
            <person name="Suzuki S."/>
            <person name="Suzuki T."/>
            <person name="Kaneko T."/>
            <person name="Yamada M."/>
            <person name="Tabata S."/>
            <person name="Kupfer D.M."/>
            <person name="Najar F.Z."/>
            <person name="Wiley G.B."/>
            <person name="Roe B."/>
            <person name="Binnewies T.T."/>
            <person name="Ussery D.W."/>
            <person name="D'Haeze W."/>
            <person name="Herder J.D."/>
            <person name="Gevers D."/>
            <person name="Vereecke D."/>
            <person name="Holsters M."/>
            <person name="Oyaizu H."/>
        </authorList>
    </citation>
    <scope>NUCLEOTIDE SEQUENCE [LARGE SCALE GENOMIC DNA]</scope>
    <source>
        <strain evidence="4">ATCC 43989 / DSM 5975 / JCM 20966 / LMG 6465 / NBRC 14845 / NCIMB 13405 / ORS 571</strain>
    </source>
</reference>
<dbReference type="STRING" id="438753.AZC_4506"/>
<evidence type="ECO:0000313" key="4">
    <source>
        <dbReference type="Proteomes" id="UP000000270"/>
    </source>
</evidence>
<dbReference type="KEGG" id="azc:AZC_4506"/>
<reference evidence="3 4" key="4">
    <citation type="journal article" date="2009" name="Appl. Environ. Microbiol.">
        <title>Comparative genome-wide transcriptional profiling of Azorhizobium caulinodans ORS571 grown under free-living and symbiotic conditions.</title>
        <authorList>
            <person name="Tsukada S."/>
            <person name="Aono T."/>
            <person name="Akiba N."/>
            <person name="Lee KB."/>
            <person name="Liu CT."/>
            <person name="Toyazaki H."/>
            <person name="Oyaizu H."/>
        </authorList>
    </citation>
    <scope>NUCLEOTIDE SEQUENCE [LARGE SCALE GENOMIC DNA]</scope>
    <source>
        <strain evidence="4">ATCC 43989 / DSM 5975 / JCM 20966 / LMG 6465 / NBRC 14845 / NCIMB 13405 / ORS 571</strain>
    </source>
</reference>
<dbReference type="Proteomes" id="UP000000270">
    <property type="component" value="Chromosome"/>
</dbReference>
<dbReference type="AlphaFoldDB" id="A8HYW1"/>
<evidence type="ECO:0000256" key="2">
    <source>
        <dbReference type="SAM" id="SignalP"/>
    </source>
</evidence>
<name>A8HYW1_AZOC5</name>
<keyword evidence="2" id="KW-0732">Signal</keyword>
<sequence>MRRAAIGVSLSAYPIWGGAVMIPRTTRLFRLALLAAIPSVAPLAAHADDPAPPPTQTQPATPASDTSKSPPPPKAPQRTRLADAAPADTGATWVGPSYAIRGVVIWSYTPGHWQGR</sequence>
<reference evidence="3 4" key="6">
    <citation type="journal article" date="2011" name="Appl. Environ. Microbiol.">
        <title>Involvement of the azorhizobial chromosome partition gene (parA) in the onset of bacteroid differentiation during Sesbania rostrata stem nodule development.</title>
        <authorList>
            <person name="Liu CT."/>
            <person name="Lee KB."/>
            <person name="Wang YS."/>
            <person name="Peng MH."/>
            <person name="Lee KT."/>
            <person name="Suzuki S."/>
            <person name="Suzuki T."/>
            <person name="Oyaizu H."/>
        </authorList>
    </citation>
    <scope>NUCLEOTIDE SEQUENCE [LARGE SCALE GENOMIC DNA]</scope>
    <source>
        <strain evidence="4">ATCC 43989 / DSM 5975 / JCM 20966 / LMG 6465 / NBRC 14845 / NCIMB 13405 / ORS 571</strain>
    </source>
</reference>
<reference evidence="3 4" key="1">
    <citation type="journal article" date="2007" name="Appl. Environ. Microbiol.">
        <title>Rhizobial factors required for stem nodule maturation and maintenance in Sesbania rostrata-Azorhizobium caulinodans ORS571 symbiosis.</title>
        <authorList>
            <person name="Suzuki S."/>
            <person name="Aono T."/>
            <person name="Lee KB."/>
            <person name="Suzuki T."/>
            <person name="Liu CT."/>
            <person name="Miwa H."/>
            <person name="Wakao S."/>
            <person name="Iki T."/>
            <person name="Oyaizu H."/>
        </authorList>
    </citation>
    <scope>NUCLEOTIDE SEQUENCE [LARGE SCALE GENOMIC DNA]</scope>
    <source>
        <strain evidence="4">ATCC 43989 / DSM 5975 / JCM 20966 / LMG 6465 / NBRC 14845 / NCIMB 13405 / ORS 571</strain>
    </source>
</reference>
<feature type="chain" id="PRO_5002723170" evidence="2">
    <location>
        <begin position="48"/>
        <end position="116"/>
    </location>
</feature>
<feature type="region of interest" description="Disordered" evidence="1">
    <location>
        <begin position="44"/>
        <end position="92"/>
    </location>
</feature>
<evidence type="ECO:0000313" key="3">
    <source>
        <dbReference type="EMBL" id="BAF90504.1"/>
    </source>
</evidence>
<feature type="signal peptide" evidence="2">
    <location>
        <begin position="1"/>
        <end position="47"/>
    </location>
</feature>
<evidence type="ECO:0000256" key="1">
    <source>
        <dbReference type="SAM" id="MobiDB-lite"/>
    </source>
</evidence>
<organism evidence="3 4">
    <name type="scientific">Azorhizobium caulinodans (strain ATCC 43989 / DSM 5975 / JCM 20966 / LMG 6465 / NBRC 14845 / NCIMB 13405 / ORS 571)</name>
    <dbReference type="NCBI Taxonomy" id="438753"/>
    <lineage>
        <taxon>Bacteria</taxon>
        <taxon>Pseudomonadati</taxon>
        <taxon>Pseudomonadota</taxon>
        <taxon>Alphaproteobacteria</taxon>
        <taxon>Hyphomicrobiales</taxon>
        <taxon>Xanthobacteraceae</taxon>
        <taxon>Azorhizobium</taxon>
    </lineage>
</organism>
<proteinExistence type="predicted"/>
<protein>
    <submittedName>
        <fullName evidence="3">Uncharacterized protein</fullName>
    </submittedName>
</protein>
<dbReference type="HOGENOM" id="CLU_2091765_0_0_5"/>
<dbReference type="EMBL" id="AP009384">
    <property type="protein sequence ID" value="BAF90504.1"/>
    <property type="molecule type" value="Genomic_DNA"/>
</dbReference>
<reference evidence="4" key="2">
    <citation type="submission" date="2007-04" db="EMBL/GenBank/DDBJ databases">
        <title>Complete genome sequence of the nitrogen-fixing bacterium Azorhizobium caulinodans ORS571.</title>
        <authorList>
            <person name="Lee K.B."/>
            <person name="Backer P.D."/>
            <person name="Aono T."/>
            <person name="Liu C.T."/>
            <person name="Suzuki S."/>
            <person name="Suzuki T."/>
            <person name="Kaneko T."/>
            <person name="Yamada M."/>
            <person name="Tabata S."/>
            <person name="Kupfer D.M."/>
            <person name="Najar F.Z."/>
            <person name="Wiley G.B."/>
            <person name="Roe B."/>
            <person name="Binnewies T."/>
            <person name="Ussery D."/>
            <person name="Vereecke D."/>
            <person name="Gevers D."/>
            <person name="Holsters M."/>
            <person name="Oyaizu H."/>
        </authorList>
    </citation>
    <scope>NUCLEOTIDE SEQUENCE [LARGE SCALE GENOMIC DNA]</scope>
    <source>
        <strain evidence="4">ATCC 43989 / DSM 5975 / JCM 20966 / LMG 6465 / NBRC 14845 / NCIMB 13405 / ORS 571</strain>
    </source>
</reference>
<keyword evidence="4" id="KW-1185">Reference proteome</keyword>
<gene>
    <name evidence="3" type="ordered locus">AZC_4506</name>
</gene>